<name>A0A1Z5HY93_9FIRM</name>
<dbReference type="OrthoDB" id="9795626at2"/>
<dbReference type="EMBL" id="BDGJ01000215">
    <property type="protein sequence ID" value="GAW94337.1"/>
    <property type="molecule type" value="Genomic_DNA"/>
</dbReference>
<feature type="domain" description="Rad50/SbcC-type AAA" evidence="5">
    <location>
        <begin position="5"/>
        <end position="310"/>
    </location>
</feature>
<dbReference type="PANTHER" id="PTHR32114">
    <property type="entry name" value="ABC TRANSPORTER ABCH.3"/>
    <property type="match status" value="1"/>
</dbReference>
<dbReference type="InterPro" id="IPR038729">
    <property type="entry name" value="Rad50/SbcC_AAA"/>
</dbReference>
<dbReference type="Gene3D" id="1.20.5.170">
    <property type="match status" value="1"/>
</dbReference>
<dbReference type="Pfam" id="PF13558">
    <property type="entry name" value="SbcC_Walker_B"/>
    <property type="match status" value="1"/>
</dbReference>
<evidence type="ECO:0000256" key="4">
    <source>
        <dbReference type="SAM" id="Coils"/>
    </source>
</evidence>
<keyword evidence="7" id="KW-1185">Reference proteome</keyword>
<gene>
    <name evidence="6" type="ORF">KKC1_34450</name>
</gene>
<comment type="similarity">
    <text evidence="1">Belongs to the SMC family. SbcC subfamily.</text>
</comment>
<sequence length="1039" mass="120438">MRPIRLEFSGLHSYRTRQIINFEELGAAGLFGIFGPTGSGKSSILDAMTLALYGNVERAAWGTRGIINQNENYLEVSFEFELGSNRYVVERRYQKDPSDPDRARAKYARLWKISYSGDVEEVVASGVSDTNAALERLLGLKQDEFSRAVVLPQGKFDQFLKLTGSERARMLEHIFCLERFGEELTNKARKVSIDCAAQLDNIEAEKRGLGDCSAEAEVAAKQRLAENEKWLQQLEVQYDVLDKRYREAEQLCELYEEKAKMILQKRELDEQKKGMENILHTLNRAEKVEPMRNLMEREKEISEELRLLEEKLAQEKRRLAQTKVELTEAEEALAAATRRKEEELPELIKRQERLQEALAKGAELEKLQTEKERIALELEELRNRLGQLKKARENQYKRLEMINKSYRKLNEQRQKLYVNLAEKEKIRVALQVLAQLESREKLFYEARDEYRERQKKSEKCWQQLVQKIREVLPKTVLEPSTDIAALASEQVRAAERNLTETDKAYQRALVQDRVKVLAQELKEGEPCPVCGSREHPAPAIEPAIELEQAQQALKDAGTRLQMLRRWQENVLQMWTSWQSAWEETKRSKERVEKLAKELEAAQQEFNEVRGDYERSYLQKRYRELERLEGELFEINKRNGAIDEERQEVEAQIRELEGEIQSMELKSVALENQLEGLTAQIKQLVRRLDETTGGIDPEKSLRETIKKIEALQQELKLAEERVRKIRDCYRQLESKVLIVNSKIETLQGEVSDIRYRLEKGITAAGFASIEEARAAMLDGEKREELRKRLESYRVEYETVNAQLKRLELAISGRAFNREEFENLKVKIKEIADELKQAREAVAVSREKLKELMQKKKRWNELEEQAAKIKQRKSLAEELSKLLQGRRFVQFLAEEHLKDMTVDASIRLGKLTGQRYALELGEGCEFVMRDDYNGGRRRPVTSLSGGETFLTSLALALALSSKIQLRGQYPLGFFFLDEGFGTLDEEKLELVVSTLEKLHNPERVVGVISHVRELRERLPLYLEVLPATEDGKGSEVRMVKN</sequence>
<dbReference type="GO" id="GO:0016887">
    <property type="term" value="F:ATP hydrolysis activity"/>
    <property type="evidence" value="ECO:0007669"/>
    <property type="project" value="InterPro"/>
</dbReference>
<evidence type="ECO:0000259" key="5">
    <source>
        <dbReference type="Pfam" id="PF13476"/>
    </source>
</evidence>
<comment type="subunit">
    <text evidence="2">Heterodimer of SbcC and SbcD.</text>
</comment>
<keyword evidence="4" id="KW-0175">Coiled coil</keyword>
<evidence type="ECO:0000313" key="7">
    <source>
        <dbReference type="Proteomes" id="UP000197032"/>
    </source>
</evidence>
<comment type="caution">
    <text evidence="6">The sequence shown here is derived from an EMBL/GenBank/DDBJ whole genome shotgun (WGS) entry which is preliminary data.</text>
</comment>
<dbReference type="InterPro" id="IPR027417">
    <property type="entry name" value="P-loop_NTPase"/>
</dbReference>
<dbReference type="GO" id="GO:0006302">
    <property type="term" value="P:double-strand break repair"/>
    <property type="evidence" value="ECO:0007669"/>
    <property type="project" value="InterPro"/>
</dbReference>
<dbReference type="Pfam" id="PF13476">
    <property type="entry name" value="AAA_23"/>
    <property type="match status" value="1"/>
</dbReference>
<proteinExistence type="inferred from homology"/>
<evidence type="ECO:0000313" key="6">
    <source>
        <dbReference type="EMBL" id="GAW94337.1"/>
    </source>
</evidence>
<dbReference type="SUPFAM" id="SSF52540">
    <property type="entry name" value="P-loop containing nucleoside triphosphate hydrolases"/>
    <property type="match status" value="3"/>
</dbReference>
<dbReference type="PANTHER" id="PTHR32114:SF2">
    <property type="entry name" value="ABC TRANSPORTER ABCH.3"/>
    <property type="match status" value="1"/>
</dbReference>
<feature type="coiled-coil region" evidence="4">
    <location>
        <begin position="781"/>
        <end position="877"/>
    </location>
</feature>
<accession>A0A1Z5HY93</accession>
<protein>
    <recommendedName>
        <fullName evidence="3">Nuclease SbcCD subunit C</fullName>
    </recommendedName>
</protein>
<organism evidence="6 7">
    <name type="scientific">Calderihabitans maritimus</name>
    <dbReference type="NCBI Taxonomy" id="1246530"/>
    <lineage>
        <taxon>Bacteria</taxon>
        <taxon>Bacillati</taxon>
        <taxon>Bacillota</taxon>
        <taxon>Clostridia</taxon>
        <taxon>Neomoorellales</taxon>
        <taxon>Calderihabitantaceae</taxon>
        <taxon>Calderihabitans</taxon>
    </lineage>
</organism>
<evidence type="ECO:0000256" key="1">
    <source>
        <dbReference type="ARBA" id="ARBA00006930"/>
    </source>
</evidence>
<reference evidence="7" key="1">
    <citation type="journal article" date="2017" name="Appl. Environ. Microbiol.">
        <title>Genomic Analysis of Calderihabitans maritimus KKC1, a Thermophilic, Hydrogenogenic, Carboxydotrophic Bacterium Isolated from Marine Sediment.</title>
        <authorList>
            <person name="Omae K."/>
            <person name="Yoneda Y."/>
            <person name="Fukuyama Y."/>
            <person name="Yoshida T."/>
            <person name="Sako Y."/>
        </authorList>
    </citation>
    <scope>NUCLEOTIDE SEQUENCE [LARGE SCALE GENOMIC DNA]</scope>
    <source>
        <strain evidence="7">KKC1</strain>
    </source>
</reference>
<feature type="coiled-coil region" evidence="4">
    <location>
        <begin position="231"/>
        <end position="426"/>
    </location>
</feature>
<dbReference type="AlphaFoldDB" id="A0A1Z5HY93"/>
<dbReference type="Gene3D" id="3.40.50.300">
    <property type="entry name" value="P-loop containing nucleotide triphosphate hydrolases"/>
    <property type="match status" value="2"/>
</dbReference>
<evidence type="ECO:0000256" key="2">
    <source>
        <dbReference type="ARBA" id="ARBA00011322"/>
    </source>
</evidence>
<feature type="coiled-coil region" evidence="4">
    <location>
        <begin position="581"/>
        <end position="748"/>
    </location>
</feature>
<dbReference type="RefSeq" id="WP_088555301.1">
    <property type="nucleotide sequence ID" value="NZ_BDGJ01000215.1"/>
</dbReference>
<dbReference type="Proteomes" id="UP000197032">
    <property type="component" value="Unassembled WGS sequence"/>
</dbReference>
<evidence type="ECO:0000256" key="3">
    <source>
        <dbReference type="ARBA" id="ARBA00013368"/>
    </source>
</evidence>